<sequence>MNQNRMPNQAQIENNLKIIMGKDALVLMYDKIKQLSPTQLIASFRQELKDPRLDPVFSSLYHPRMRIFLKRNVPLQEQDIVQSDALIVVPLHKFAGMLCYLSEINQL</sequence>
<evidence type="ECO:0000313" key="1">
    <source>
        <dbReference type="EMBL" id="CAI9918107.1"/>
    </source>
</evidence>
<name>A0AA86PV85_9EUKA</name>
<evidence type="ECO:0000313" key="4">
    <source>
        <dbReference type="EMBL" id="CAI9946874.1"/>
    </source>
</evidence>
<dbReference type="Proteomes" id="UP001642409">
    <property type="component" value="Unassembled WGS sequence"/>
</dbReference>
<gene>
    <name evidence="6" type="ORF">HINF_LOCUS24120</name>
    <name evidence="2" type="ORF">HINF_LOCUS24913</name>
    <name evidence="3" type="ORF">HINF_LOCUS26252</name>
    <name evidence="4" type="ORF">HINF_LOCUS34519</name>
    <name evidence="7" type="ORF">HINF_LOCUS48446</name>
    <name evidence="5" type="ORF">HINF_LOCUS54883</name>
    <name evidence="1" type="ORF">HINF_LOCUS5752</name>
    <name evidence="8" type="ORF">HINF_LOCUS64643</name>
    <name evidence="9" type="ORF">HINF_LOCUS67845</name>
    <name evidence="10" type="ORF">HINF_LOCUS68154</name>
</gene>
<proteinExistence type="predicted"/>
<dbReference type="EMBL" id="CAXDID020000223">
    <property type="protein sequence ID" value="CAL6058811.1"/>
    <property type="molecule type" value="Genomic_DNA"/>
</dbReference>
<dbReference type="AlphaFoldDB" id="A0AA86PV85"/>
<dbReference type="EMBL" id="CATOUU010000656">
    <property type="protein sequence ID" value="CAI9938607.1"/>
    <property type="molecule type" value="Genomic_DNA"/>
</dbReference>
<dbReference type="EMBL" id="CATOUU010000645">
    <property type="protein sequence ID" value="CAI9937268.1"/>
    <property type="molecule type" value="Genomic_DNA"/>
</dbReference>
<reference evidence="4" key="1">
    <citation type="submission" date="2023-06" db="EMBL/GenBank/DDBJ databases">
        <authorList>
            <person name="Kurt Z."/>
        </authorList>
    </citation>
    <scope>NUCLEOTIDE SEQUENCE</scope>
</reference>
<evidence type="ECO:0000313" key="5">
    <source>
        <dbReference type="EMBL" id="CAI9967238.1"/>
    </source>
</evidence>
<accession>A0AA86PV85</accession>
<protein>
    <submittedName>
        <fullName evidence="6">Hypothetical_protein</fullName>
    </submittedName>
</protein>
<evidence type="ECO:0000313" key="3">
    <source>
        <dbReference type="EMBL" id="CAI9938607.1"/>
    </source>
</evidence>
<comment type="caution">
    <text evidence="4">The sequence shown here is derived from an EMBL/GenBank/DDBJ whole genome shotgun (WGS) entry which is preliminary data.</text>
</comment>
<reference evidence="6 11" key="2">
    <citation type="submission" date="2024-07" db="EMBL/GenBank/DDBJ databases">
        <authorList>
            <person name="Akdeniz Z."/>
        </authorList>
    </citation>
    <scope>NUCLEOTIDE SEQUENCE [LARGE SCALE GENOMIC DNA]</scope>
</reference>
<evidence type="ECO:0000313" key="11">
    <source>
        <dbReference type="Proteomes" id="UP001642409"/>
    </source>
</evidence>
<evidence type="ECO:0000313" key="2">
    <source>
        <dbReference type="EMBL" id="CAI9937268.1"/>
    </source>
</evidence>
<dbReference type="EMBL" id="CAXDID020000070">
    <property type="protein sequence ID" value="CAL6014129.1"/>
    <property type="molecule type" value="Genomic_DNA"/>
</dbReference>
<dbReference type="EMBL" id="CATOUU010001018">
    <property type="protein sequence ID" value="CAI9967238.1"/>
    <property type="molecule type" value="Genomic_DNA"/>
</dbReference>
<keyword evidence="11" id="KW-1185">Reference proteome</keyword>
<evidence type="ECO:0000313" key="8">
    <source>
        <dbReference type="EMBL" id="CAL6089158.1"/>
    </source>
</evidence>
<evidence type="ECO:0000313" key="9">
    <source>
        <dbReference type="EMBL" id="CAL6095222.1"/>
    </source>
</evidence>
<evidence type="ECO:0000313" key="6">
    <source>
        <dbReference type="EMBL" id="CAL6014129.1"/>
    </source>
</evidence>
<evidence type="ECO:0000313" key="10">
    <source>
        <dbReference type="EMBL" id="CAL6095864.1"/>
    </source>
</evidence>
<evidence type="ECO:0000313" key="7">
    <source>
        <dbReference type="EMBL" id="CAL6058811.1"/>
    </source>
</evidence>
<dbReference type="EMBL" id="CAXDID020000480">
    <property type="protein sequence ID" value="CAL6095864.1"/>
    <property type="molecule type" value="Genomic_DNA"/>
</dbReference>
<dbReference type="EMBL" id="CATOUU010000767">
    <property type="protein sequence ID" value="CAI9946874.1"/>
    <property type="molecule type" value="Genomic_DNA"/>
</dbReference>
<organism evidence="4">
    <name type="scientific">Hexamita inflata</name>
    <dbReference type="NCBI Taxonomy" id="28002"/>
    <lineage>
        <taxon>Eukaryota</taxon>
        <taxon>Metamonada</taxon>
        <taxon>Diplomonadida</taxon>
        <taxon>Hexamitidae</taxon>
        <taxon>Hexamitinae</taxon>
        <taxon>Hexamita</taxon>
    </lineage>
</organism>
<dbReference type="EMBL" id="CAXDID020000474">
    <property type="protein sequence ID" value="CAL6095222.1"/>
    <property type="molecule type" value="Genomic_DNA"/>
</dbReference>
<dbReference type="EMBL" id="CATOUU010000150">
    <property type="protein sequence ID" value="CAI9918107.1"/>
    <property type="molecule type" value="Genomic_DNA"/>
</dbReference>
<dbReference type="EMBL" id="CAXDID020000416">
    <property type="protein sequence ID" value="CAL6089158.1"/>
    <property type="molecule type" value="Genomic_DNA"/>
</dbReference>